<organism evidence="2 3">
    <name type="scientific">Anditalea andensis</name>
    <dbReference type="NCBI Taxonomy" id="1048983"/>
    <lineage>
        <taxon>Bacteria</taxon>
        <taxon>Pseudomonadati</taxon>
        <taxon>Bacteroidota</taxon>
        <taxon>Cytophagia</taxon>
        <taxon>Cytophagales</taxon>
        <taxon>Cytophagaceae</taxon>
        <taxon>Anditalea</taxon>
    </lineage>
</organism>
<sequence length="169" mass="19163">MRSKVLISLIVVILVGMAFYYVLGGFNEIEIRVVPVDDIHLIGIEYRGTPQDENLKLTFQKVEGMLKSYPDNRLNTIFYVEPAGKLDTITVFVGTEYHEKMAGDLEEKIIGAQRAIVASLKSHRFVMPGPNKVKQRIEQYAKQNGLVTQGIYIDRVVEKDHVDVMAPLR</sequence>
<dbReference type="STRING" id="1048983.EL17_13460"/>
<protein>
    <recommendedName>
        <fullName evidence="4">GyrI-like small molecule binding domain-containing protein</fullName>
    </recommendedName>
</protein>
<evidence type="ECO:0000313" key="3">
    <source>
        <dbReference type="Proteomes" id="UP000027821"/>
    </source>
</evidence>
<evidence type="ECO:0000256" key="1">
    <source>
        <dbReference type="SAM" id="Phobius"/>
    </source>
</evidence>
<proteinExistence type="predicted"/>
<keyword evidence="1" id="KW-0472">Membrane</keyword>
<keyword evidence="3" id="KW-1185">Reference proteome</keyword>
<reference evidence="2 3" key="1">
    <citation type="submission" date="2014-04" db="EMBL/GenBank/DDBJ databases">
        <title>Characterization and application of a salt tolerant electro-active bacterium.</title>
        <authorList>
            <person name="Yang L."/>
            <person name="Wei S."/>
            <person name="Tay Q.X.M."/>
        </authorList>
    </citation>
    <scope>NUCLEOTIDE SEQUENCE [LARGE SCALE GENOMIC DNA]</scope>
    <source>
        <strain evidence="2 3">LY1</strain>
    </source>
</reference>
<dbReference type="EMBL" id="JMIH01000022">
    <property type="protein sequence ID" value="KEO73348.1"/>
    <property type="molecule type" value="Genomic_DNA"/>
</dbReference>
<accession>A0A074L0E7</accession>
<dbReference type="AlphaFoldDB" id="A0A074L0E7"/>
<keyword evidence="1" id="KW-1133">Transmembrane helix</keyword>
<dbReference type="RefSeq" id="WP_035075241.1">
    <property type="nucleotide sequence ID" value="NZ_JMIH01000022.1"/>
</dbReference>
<feature type="transmembrane region" description="Helical" evidence="1">
    <location>
        <begin position="6"/>
        <end position="23"/>
    </location>
</feature>
<evidence type="ECO:0008006" key="4">
    <source>
        <dbReference type="Google" id="ProtNLM"/>
    </source>
</evidence>
<gene>
    <name evidence="2" type="ORF">EL17_13460</name>
</gene>
<dbReference type="OrthoDB" id="980914at2"/>
<keyword evidence="1" id="KW-0812">Transmembrane</keyword>
<dbReference type="Proteomes" id="UP000027821">
    <property type="component" value="Unassembled WGS sequence"/>
</dbReference>
<dbReference type="eggNOG" id="ENOG5033BZ0">
    <property type="taxonomic scope" value="Bacteria"/>
</dbReference>
<name>A0A074L0E7_9BACT</name>
<evidence type="ECO:0000313" key="2">
    <source>
        <dbReference type="EMBL" id="KEO73348.1"/>
    </source>
</evidence>
<comment type="caution">
    <text evidence="2">The sequence shown here is derived from an EMBL/GenBank/DDBJ whole genome shotgun (WGS) entry which is preliminary data.</text>
</comment>